<feature type="domain" description="Protein kinase" evidence="12">
    <location>
        <begin position="316"/>
        <end position="575"/>
    </location>
</feature>
<dbReference type="PANTHER" id="PTHR43289">
    <property type="entry name" value="MITOGEN-ACTIVATED PROTEIN KINASE KINASE KINASE 20-RELATED"/>
    <property type="match status" value="1"/>
</dbReference>
<gene>
    <name evidence="13" type="ORF">IW245_000073</name>
</gene>
<dbReference type="SUPFAM" id="SSF56112">
    <property type="entry name" value="Protein kinase-like (PK-like)"/>
    <property type="match status" value="1"/>
</dbReference>
<dbReference type="Pfam" id="PF00069">
    <property type="entry name" value="Pkinase"/>
    <property type="match status" value="1"/>
</dbReference>
<comment type="caution">
    <text evidence="13">The sequence shown here is derived from an EMBL/GenBank/DDBJ whole genome shotgun (WGS) entry which is preliminary data.</text>
</comment>
<feature type="compositionally biased region" description="Pro residues" evidence="9">
    <location>
        <begin position="170"/>
        <end position="183"/>
    </location>
</feature>
<keyword evidence="3" id="KW-0808">Transferase</keyword>
<feature type="region of interest" description="Disordered" evidence="9">
    <location>
        <begin position="278"/>
        <end position="307"/>
    </location>
</feature>
<dbReference type="Gene3D" id="3.30.200.20">
    <property type="entry name" value="Phosphorylase Kinase, domain 1"/>
    <property type="match status" value="1"/>
</dbReference>
<evidence type="ECO:0000256" key="8">
    <source>
        <dbReference type="ARBA" id="ARBA00048679"/>
    </source>
</evidence>
<evidence type="ECO:0000256" key="7">
    <source>
        <dbReference type="ARBA" id="ARBA00047899"/>
    </source>
</evidence>
<accession>A0A8J7KFL1</accession>
<dbReference type="GO" id="GO:0004674">
    <property type="term" value="F:protein serine/threonine kinase activity"/>
    <property type="evidence" value="ECO:0007669"/>
    <property type="project" value="UniProtKB-KW"/>
</dbReference>
<dbReference type="InterPro" id="IPR035992">
    <property type="entry name" value="Ricin_B-like_lectins"/>
</dbReference>
<evidence type="ECO:0000256" key="9">
    <source>
        <dbReference type="SAM" id="MobiDB-lite"/>
    </source>
</evidence>
<evidence type="ECO:0000256" key="11">
    <source>
        <dbReference type="SAM" id="SignalP"/>
    </source>
</evidence>
<dbReference type="CDD" id="cd00161">
    <property type="entry name" value="beta-trefoil_Ricin-like"/>
    <property type="match status" value="1"/>
</dbReference>
<comment type="catalytic activity">
    <reaction evidence="7">
        <text>L-threonyl-[protein] + ATP = O-phospho-L-threonyl-[protein] + ADP + H(+)</text>
        <dbReference type="Rhea" id="RHEA:46608"/>
        <dbReference type="Rhea" id="RHEA-COMP:11060"/>
        <dbReference type="Rhea" id="RHEA-COMP:11605"/>
        <dbReference type="ChEBI" id="CHEBI:15378"/>
        <dbReference type="ChEBI" id="CHEBI:30013"/>
        <dbReference type="ChEBI" id="CHEBI:30616"/>
        <dbReference type="ChEBI" id="CHEBI:61977"/>
        <dbReference type="ChEBI" id="CHEBI:456216"/>
        <dbReference type="EC" id="2.7.11.1"/>
    </reaction>
</comment>
<dbReference type="InterPro" id="IPR008271">
    <property type="entry name" value="Ser/Thr_kinase_AS"/>
</dbReference>
<feature type="compositionally biased region" description="Low complexity" evidence="9">
    <location>
        <begin position="210"/>
        <end position="239"/>
    </location>
</feature>
<feature type="region of interest" description="Disordered" evidence="9">
    <location>
        <begin position="153"/>
        <end position="241"/>
    </location>
</feature>
<dbReference type="SUPFAM" id="SSF50370">
    <property type="entry name" value="Ricin B-like lectins"/>
    <property type="match status" value="1"/>
</dbReference>
<feature type="signal peptide" evidence="11">
    <location>
        <begin position="1"/>
        <end position="30"/>
    </location>
</feature>
<sequence>MDLRPRFRQFLLVALLAAASLVVPTGPAAAFGTAMRIRNVDTGRVIAVAGADLAADGVNLVSAAYVGDWSQTFFEYTLGHPHSKLVNRAPNGLERVFDQKVEDGRTVTLWGNCCNDNQKWWMGIVDNIPNAYKIVNLQSGNCVTDVGAGRPLETRPCQPGQPQSWLFDTSPPPAPAPPPPVTPNAPNTPTRAPATAVAPAVPGRTESARTAAPVSPASSGTPPVAPSATSAATGPATTAGGPGRTGIAPWWWVLLAGILLAGGMLAPPICRRLWARRGPKSPPAPVTPLAPPANDATTVARPVGEPEPMTDIGGRYRLLRRIAAGGMGGVWLGTDLVLERSVAVKLLHAELAGQPGFLARFRSEARIMAGLDHPNVARIHDYGETADGAPYLVMEYVDGSTLGALLDEEPTLDPARTLDLLAQAADALSAAHALGVVHRDVKPANLLLRPDGTLVLTDFGIARGLRADHETTAGAVLGTAAYLAPEQAAGEPVTPAADLYSLGVVGYRCLTGRPPFTADHPVRVALKHIHEPPPPLPATVPKAVRAVIEKAMAKDPALRYDSAQSLAAAARHAQH</sequence>
<dbReference type="Gene3D" id="1.10.510.10">
    <property type="entry name" value="Transferase(Phosphotransferase) domain 1"/>
    <property type="match status" value="1"/>
</dbReference>
<dbReference type="GO" id="GO:0005524">
    <property type="term" value="F:ATP binding"/>
    <property type="evidence" value="ECO:0007669"/>
    <property type="project" value="UniProtKB-KW"/>
</dbReference>
<evidence type="ECO:0000313" key="14">
    <source>
        <dbReference type="Proteomes" id="UP000622552"/>
    </source>
</evidence>
<dbReference type="FunFam" id="1.10.510.10:FF:000021">
    <property type="entry name" value="Serine/threonine protein kinase"/>
    <property type="match status" value="1"/>
</dbReference>
<dbReference type="PROSITE" id="PS00108">
    <property type="entry name" value="PROTEIN_KINASE_ST"/>
    <property type="match status" value="1"/>
</dbReference>
<keyword evidence="10" id="KW-0812">Transmembrane</keyword>
<dbReference type="FunFam" id="3.30.200.20:FF:000035">
    <property type="entry name" value="Serine/threonine protein kinase Stk1"/>
    <property type="match status" value="1"/>
</dbReference>
<evidence type="ECO:0000313" key="13">
    <source>
        <dbReference type="EMBL" id="MBG6133879.1"/>
    </source>
</evidence>
<dbReference type="InterPro" id="IPR011009">
    <property type="entry name" value="Kinase-like_dom_sf"/>
</dbReference>
<keyword evidence="2" id="KW-0723">Serine/threonine-protein kinase</keyword>
<evidence type="ECO:0000259" key="12">
    <source>
        <dbReference type="PROSITE" id="PS50011"/>
    </source>
</evidence>
<keyword evidence="10" id="KW-0472">Membrane</keyword>
<keyword evidence="6" id="KW-0067">ATP-binding</keyword>
<protein>
    <recommendedName>
        <fullName evidence="1">non-specific serine/threonine protein kinase</fullName>
        <ecNumber evidence="1">2.7.11.1</ecNumber>
    </recommendedName>
</protein>
<dbReference type="SMART" id="SM00220">
    <property type="entry name" value="S_TKc"/>
    <property type="match status" value="1"/>
</dbReference>
<dbReference type="InterPro" id="IPR000719">
    <property type="entry name" value="Prot_kinase_dom"/>
</dbReference>
<dbReference type="CDD" id="cd14014">
    <property type="entry name" value="STKc_PknB_like"/>
    <property type="match status" value="1"/>
</dbReference>
<evidence type="ECO:0000256" key="10">
    <source>
        <dbReference type="SAM" id="Phobius"/>
    </source>
</evidence>
<evidence type="ECO:0000256" key="4">
    <source>
        <dbReference type="ARBA" id="ARBA00022741"/>
    </source>
</evidence>
<feature type="chain" id="PRO_5035273471" description="non-specific serine/threonine protein kinase" evidence="11">
    <location>
        <begin position="31"/>
        <end position="575"/>
    </location>
</feature>
<feature type="compositionally biased region" description="Low complexity" evidence="9">
    <location>
        <begin position="184"/>
        <end position="202"/>
    </location>
</feature>
<evidence type="ECO:0000256" key="6">
    <source>
        <dbReference type="ARBA" id="ARBA00022840"/>
    </source>
</evidence>
<feature type="compositionally biased region" description="Pro residues" evidence="9">
    <location>
        <begin position="280"/>
        <end position="291"/>
    </location>
</feature>
<feature type="transmembrane region" description="Helical" evidence="10">
    <location>
        <begin position="250"/>
        <end position="270"/>
    </location>
</feature>
<evidence type="ECO:0000256" key="5">
    <source>
        <dbReference type="ARBA" id="ARBA00022777"/>
    </source>
</evidence>
<evidence type="ECO:0000256" key="3">
    <source>
        <dbReference type="ARBA" id="ARBA00022679"/>
    </source>
</evidence>
<keyword evidence="4" id="KW-0547">Nucleotide-binding</keyword>
<dbReference type="Gene3D" id="2.80.10.50">
    <property type="match status" value="1"/>
</dbReference>
<keyword evidence="5" id="KW-0418">Kinase</keyword>
<dbReference type="GO" id="GO:0045717">
    <property type="term" value="P:negative regulation of fatty acid biosynthetic process"/>
    <property type="evidence" value="ECO:0007669"/>
    <property type="project" value="UniProtKB-ARBA"/>
</dbReference>
<dbReference type="EC" id="2.7.11.1" evidence="1"/>
<dbReference type="Proteomes" id="UP000622552">
    <property type="component" value="Unassembled WGS sequence"/>
</dbReference>
<dbReference type="PANTHER" id="PTHR43289:SF6">
    <property type="entry name" value="SERINE_THREONINE-PROTEIN KINASE NEKL-3"/>
    <property type="match status" value="1"/>
</dbReference>
<organism evidence="13 14">
    <name type="scientific">Longispora fulva</name>
    <dbReference type="NCBI Taxonomy" id="619741"/>
    <lineage>
        <taxon>Bacteria</taxon>
        <taxon>Bacillati</taxon>
        <taxon>Actinomycetota</taxon>
        <taxon>Actinomycetes</taxon>
        <taxon>Micromonosporales</taxon>
        <taxon>Micromonosporaceae</taxon>
        <taxon>Longispora</taxon>
    </lineage>
</organism>
<keyword evidence="14" id="KW-1185">Reference proteome</keyword>
<dbReference type="PROSITE" id="PS50011">
    <property type="entry name" value="PROTEIN_KINASE_DOM"/>
    <property type="match status" value="1"/>
</dbReference>
<reference evidence="13" key="1">
    <citation type="submission" date="2020-11" db="EMBL/GenBank/DDBJ databases">
        <title>Sequencing the genomes of 1000 actinobacteria strains.</title>
        <authorList>
            <person name="Klenk H.-P."/>
        </authorList>
    </citation>
    <scope>NUCLEOTIDE SEQUENCE</scope>
    <source>
        <strain evidence="13">DSM 45356</strain>
    </source>
</reference>
<keyword evidence="10" id="KW-1133">Transmembrane helix</keyword>
<dbReference type="AlphaFoldDB" id="A0A8J7KFL1"/>
<keyword evidence="11" id="KW-0732">Signal</keyword>
<name>A0A8J7KFL1_9ACTN</name>
<evidence type="ECO:0000256" key="2">
    <source>
        <dbReference type="ARBA" id="ARBA00022527"/>
    </source>
</evidence>
<dbReference type="EMBL" id="JADOUF010000001">
    <property type="protein sequence ID" value="MBG6133879.1"/>
    <property type="molecule type" value="Genomic_DNA"/>
</dbReference>
<proteinExistence type="predicted"/>
<comment type="catalytic activity">
    <reaction evidence="8">
        <text>L-seryl-[protein] + ATP = O-phospho-L-seryl-[protein] + ADP + H(+)</text>
        <dbReference type="Rhea" id="RHEA:17989"/>
        <dbReference type="Rhea" id="RHEA-COMP:9863"/>
        <dbReference type="Rhea" id="RHEA-COMP:11604"/>
        <dbReference type="ChEBI" id="CHEBI:15378"/>
        <dbReference type="ChEBI" id="CHEBI:29999"/>
        <dbReference type="ChEBI" id="CHEBI:30616"/>
        <dbReference type="ChEBI" id="CHEBI:83421"/>
        <dbReference type="ChEBI" id="CHEBI:456216"/>
        <dbReference type="EC" id="2.7.11.1"/>
    </reaction>
</comment>
<evidence type="ECO:0000256" key="1">
    <source>
        <dbReference type="ARBA" id="ARBA00012513"/>
    </source>
</evidence>